<keyword evidence="2" id="KW-1185">Reference proteome</keyword>
<protein>
    <submittedName>
        <fullName evidence="1">Uncharacterized protein</fullName>
    </submittedName>
</protein>
<evidence type="ECO:0000313" key="2">
    <source>
        <dbReference type="Proteomes" id="UP000054248"/>
    </source>
</evidence>
<dbReference type="OrthoDB" id="3198154at2759"/>
<dbReference type="HOGENOM" id="CLU_1511693_0_0_1"/>
<sequence>MEGYIKVISDLRNAYVCRELNKAGILGTTSLLTNALRVRLTPDYNPHNIETLNCTGPFGFLGGAHCNTQDRWYKLGPGCTGSMALTSCTADDIQSPAGSRVNGDGTPQRGPIHSAMWNMLADGTLLAQVYRDNVWYRLVVAWTPSFLGELYLVSDFESFSANSPSHQWYRAVGVLLMV</sequence>
<evidence type="ECO:0000313" key="1">
    <source>
        <dbReference type="EMBL" id="KIO24340.1"/>
    </source>
</evidence>
<dbReference type="AlphaFoldDB" id="A0A0C3Q5E0"/>
<gene>
    <name evidence="1" type="ORF">M407DRAFT_102315</name>
</gene>
<dbReference type="EMBL" id="KN823063">
    <property type="protein sequence ID" value="KIO24340.1"/>
    <property type="molecule type" value="Genomic_DNA"/>
</dbReference>
<name>A0A0C3Q5E0_9AGAM</name>
<reference evidence="2" key="2">
    <citation type="submission" date="2015-01" db="EMBL/GenBank/DDBJ databases">
        <title>Evolutionary Origins and Diversification of the Mycorrhizal Mutualists.</title>
        <authorList>
            <consortium name="DOE Joint Genome Institute"/>
            <consortium name="Mycorrhizal Genomics Consortium"/>
            <person name="Kohler A."/>
            <person name="Kuo A."/>
            <person name="Nagy L.G."/>
            <person name="Floudas D."/>
            <person name="Copeland A."/>
            <person name="Barry K.W."/>
            <person name="Cichocki N."/>
            <person name="Veneault-Fourrey C."/>
            <person name="LaButti K."/>
            <person name="Lindquist E.A."/>
            <person name="Lipzen A."/>
            <person name="Lundell T."/>
            <person name="Morin E."/>
            <person name="Murat C."/>
            <person name="Riley R."/>
            <person name="Ohm R."/>
            <person name="Sun H."/>
            <person name="Tunlid A."/>
            <person name="Henrissat B."/>
            <person name="Grigoriev I.V."/>
            <person name="Hibbett D.S."/>
            <person name="Martin F."/>
        </authorList>
    </citation>
    <scope>NUCLEOTIDE SEQUENCE [LARGE SCALE GENOMIC DNA]</scope>
    <source>
        <strain evidence="2">MUT 4182</strain>
    </source>
</reference>
<dbReference type="Proteomes" id="UP000054248">
    <property type="component" value="Unassembled WGS sequence"/>
</dbReference>
<organism evidence="1 2">
    <name type="scientific">Tulasnella calospora MUT 4182</name>
    <dbReference type="NCBI Taxonomy" id="1051891"/>
    <lineage>
        <taxon>Eukaryota</taxon>
        <taxon>Fungi</taxon>
        <taxon>Dikarya</taxon>
        <taxon>Basidiomycota</taxon>
        <taxon>Agaricomycotina</taxon>
        <taxon>Agaricomycetes</taxon>
        <taxon>Cantharellales</taxon>
        <taxon>Tulasnellaceae</taxon>
        <taxon>Tulasnella</taxon>
    </lineage>
</organism>
<reference evidence="1 2" key="1">
    <citation type="submission" date="2014-04" db="EMBL/GenBank/DDBJ databases">
        <authorList>
            <consortium name="DOE Joint Genome Institute"/>
            <person name="Kuo A."/>
            <person name="Girlanda M."/>
            <person name="Perotto S."/>
            <person name="Kohler A."/>
            <person name="Nagy L.G."/>
            <person name="Floudas D."/>
            <person name="Copeland A."/>
            <person name="Barry K.W."/>
            <person name="Cichocki N."/>
            <person name="Veneault-Fourrey C."/>
            <person name="LaButti K."/>
            <person name="Lindquist E.A."/>
            <person name="Lipzen A."/>
            <person name="Lundell T."/>
            <person name="Morin E."/>
            <person name="Murat C."/>
            <person name="Sun H."/>
            <person name="Tunlid A."/>
            <person name="Henrissat B."/>
            <person name="Grigoriev I.V."/>
            <person name="Hibbett D.S."/>
            <person name="Martin F."/>
            <person name="Nordberg H.P."/>
            <person name="Cantor M.N."/>
            <person name="Hua S.X."/>
        </authorList>
    </citation>
    <scope>NUCLEOTIDE SEQUENCE [LARGE SCALE GENOMIC DNA]</scope>
    <source>
        <strain evidence="1 2">MUT 4182</strain>
    </source>
</reference>
<proteinExistence type="predicted"/>
<accession>A0A0C3Q5E0</accession>